<sequence length="118" mass="11956">MARKAGHELAVLVLILCLPFIGGIGAAGECGKTPINVAAASLSPCLAAAGNLRVKVPPACCTKVNTLIGTAPKCLCAVILSPLSKQVGIKPGIAISIPKRCNIGNRPVGKKCGRYTVP</sequence>
<dbReference type="Proteomes" id="UP001057402">
    <property type="component" value="Chromosome 5"/>
</dbReference>
<gene>
    <name evidence="1" type="ORF">MLD38_017581</name>
</gene>
<evidence type="ECO:0000313" key="1">
    <source>
        <dbReference type="EMBL" id="KAI4369094.1"/>
    </source>
</evidence>
<accession>A0ACB9QUK5</accession>
<proteinExistence type="predicted"/>
<name>A0ACB9QUK5_9MYRT</name>
<reference evidence="2" key="1">
    <citation type="journal article" date="2023" name="Front. Plant Sci.">
        <title>Chromosomal-level genome assembly of Melastoma candidum provides insights into trichome evolution.</title>
        <authorList>
            <person name="Zhong Y."/>
            <person name="Wu W."/>
            <person name="Sun C."/>
            <person name="Zou P."/>
            <person name="Liu Y."/>
            <person name="Dai S."/>
            <person name="Zhou R."/>
        </authorList>
    </citation>
    <scope>NUCLEOTIDE SEQUENCE [LARGE SCALE GENOMIC DNA]</scope>
</reference>
<dbReference type="EMBL" id="CM042884">
    <property type="protein sequence ID" value="KAI4369094.1"/>
    <property type="molecule type" value="Genomic_DNA"/>
</dbReference>
<organism evidence="1 2">
    <name type="scientific">Melastoma candidum</name>
    <dbReference type="NCBI Taxonomy" id="119954"/>
    <lineage>
        <taxon>Eukaryota</taxon>
        <taxon>Viridiplantae</taxon>
        <taxon>Streptophyta</taxon>
        <taxon>Embryophyta</taxon>
        <taxon>Tracheophyta</taxon>
        <taxon>Spermatophyta</taxon>
        <taxon>Magnoliopsida</taxon>
        <taxon>eudicotyledons</taxon>
        <taxon>Gunneridae</taxon>
        <taxon>Pentapetalae</taxon>
        <taxon>rosids</taxon>
        <taxon>malvids</taxon>
        <taxon>Myrtales</taxon>
        <taxon>Melastomataceae</taxon>
        <taxon>Melastomatoideae</taxon>
        <taxon>Melastomateae</taxon>
        <taxon>Melastoma</taxon>
    </lineage>
</organism>
<protein>
    <submittedName>
        <fullName evidence="1">Uncharacterized protein</fullName>
    </submittedName>
</protein>
<comment type="caution">
    <text evidence="1">The sequence shown here is derived from an EMBL/GenBank/DDBJ whole genome shotgun (WGS) entry which is preliminary data.</text>
</comment>
<evidence type="ECO:0000313" key="2">
    <source>
        <dbReference type="Proteomes" id="UP001057402"/>
    </source>
</evidence>
<keyword evidence="2" id="KW-1185">Reference proteome</keyword>